<dbReference type="Proteomes" id="UP000790347">
    <property type="component" value="Unassembled WGS sequence"/>
</dbReference>
<dbReference type="AlphaFoldDB" id="A0A922HXP5"/>
<evidence type="ECO:0000313" key="4">
    <source>
        <dbReference type="Proteomes" id="UP000790347"/>
    </source>
</evidence>
<proteinExistence type="predicted"/>
<name>A0A922HXP5_DERFA</name>
<evidence type="ECO:0000313" key="3">
    <source>
        <dbReference type="EMBL" id="KAH9511363.1"/>
    </source>
</evidence>
<evidence type="ECO:0000313" key="2">
    <source>
        <dbReference type="EMBL" id="KAH9511297.1"/>
    </source>
</evidence>
<keyword evidence="4" id="KW-1185">Reference proteome</keyword>
<reference evidence="3" key="2">
    <citation type="journal article" date="2022" name="Res Sq">
        <title>Comparative Genomics Reveals Insights into the Divergent Evolution of Astigmatic Mites and Household Pest Adaptations.</title>
        <authorList>
            <person name="Xiong Q."/>
            <person name="Wan A.T.-Y."/>
            <person name="Liu X.-Y."/>
            <person name="Fung C.S.-H."/>
            <person name="Xiao X."/>
            <person name="Malainual N."/>
            <person name="Hou J."/>
            <person name="Wang L."/>
            <person name="Wang M."/>
            <person name="Yang K."/>
            <person name="Cui Y."/>
            <person name="Leung E."/>
            <person name="Nong W."/>
            <person name="Shin S.-K."/>
            <person name="Au S."/>
            <person name="Jeong K.Y."/>
            <person name="Chew F.T."/>
            <person name="Hui J."/>
            <person name="Leung T.F."/>
            <person name="Tungtrongchitr A."/>
            <person name="Zhong N."/>
            <person name="Liu Z."/>
            <person name="Tsui S."/>
        </authorList>
    </citation>
    <scope>NUCLEOTIDE SEQUENCE</scope>
    <source>
        <strain evidence="3">Derf</strain>
        <tissue evidence="3">Whole organism</tissue>
    </source>
</reference>
<accession>A0A922HXP5</accession>
<gene>
    <name evidence="2" type="ORF">DERF_009765</name>
    <name evidence="3" type="ORF">DERF_009831</name>
</gene>
<organism evidence="3 4">
    <name type="scientific">Dermatophagoides farinae</name>
    <name type="common">American house dust mite</name>
    <dbReference type="NCBI Taxonomy" id="6954"/>
    <lineage>
        <taxon>Eukaryota</taxon>
        <taxon>Metazoa</taxon>
        <taxon>Ecdysozoa</taxon>
        <taxon>Arthropoda</taxon>
        <taxon>Chelicerata</taxon>
        <taxon>Arachnida</taxon>
        <taxon>Acari</taxon>
        <taxon>Acariformes</taxon>
        <taxon>Sarcoptiformes</taxon>
        <taxon>Astigmata</taxon>
        <taxon>Psoroptidia</taxon>
        <taxon>Analgoidea</taxon>
        <taxon>Pyroglyphidae</taxon>
        <taxon>Dermatophagoidinae</taxon>
        <taxon>Dermatophagoides</taxon>
    </lineage>
</organism>
<sequence>MDDSRNNRAPLKQWLTPGQPPVPTPRPKLHQKKVLLLVHHELLESSQTITAEVLPTTGAIQIGN</sequence>
<dbReference type="InterPro" id="IPR001888">
    <property type="entry name" value="Transposase_1"/>
</dbReference>
<protein>
    <submittedName>
        <fullName evidence="3">Uncharacterized protein</fullName>
    </submittedName>
</protein>
<evidence type="ECO:0000256" key="1">
    <source>
        <dbReference type="SAM" id="MobiDB-lite"/>
    </source>
</evidence>
<dbReference type="EMBL" id="ASGP02000004">
    <property type="protein sequence ID" value="KAH9511363.1"/>
    <property type="molecule type" value="Genomic_DNA"/>
</dbReference>
<dbReference type="Pfam" id="PF01359">
    <property type="entry name" value="Transposase_1"/>
    <property type="match status" value="1"/>
</dbReference>
<comment type="caution">
    <text evidence="3">The sequence shown here is derived from an EMBL/GenBank/DDBJ whole genome shotgun (WGS) entry which is preliminary data.</text>
</comment>
<reference evidence="3" key="1">
    <citation type="submission" date="2013-05" db="EMBL/GenBank/DDBJ databases">
        <authorList>
            <person name="Yim A.K.Y."/>
            <person name="Chan T.F."/>
            <person name="Ji K.M."/>
            <person name="Liu X.Y."/>
            <person name="Zhou J.W."/>
            <person name="Li R.Q."/>
            <person name="Yang K.Y."/>
            <person name="Li J."/>
            <person name="Li M."/>
            <person name="Law P.T.W."/>
            <person name="Wu Y.L."/>
            <person name="Cai Z.L."/>
            <person name="Qin H."/>
            <person name="Bao Y."/>
            <person name="Leung R.K.K."/>
            <person name="Ng P.K.S."/>
            <person name="Zou J."/>
            <person name="Zhong X.J."/>
            <person name="Ran P.X."/>
            <person name="Zhong N.S."/>
            <person name="Liu Z.G."/>
            <person name="Tsui S.K.W."/>
        </authorList>
    </citation>
    <scope>NUCLEOTIDE SEQUENCE</scope>
    <source>
        <strain evidence="3">Derf</strain>
        <tissue evidence="3">Whole organism</tissue>
    </source>
</reference>
<dbReference type="EMBL" id="ASGP02000004">
    <property type="protein sequence ID" value="KAH9511297.1"/>
    <property type="molecule type" value="Genomic_DNA"/>
</dbReference>
<feature type="region of interest" description="Disordered" evidence="1">
    <location>
        <begin position="1"/>
        <end position="27"/>
    </location>
</feature>